<gene>
    <name evidence="2" type="ORF">R54767_02841</name>
</gene>
<keyword evidence="1" id="KW-0812">Transmembrane</keyword>
<comment type="caution">
    <text evidence="2">The sequence shown here is derived from an EMBL/GenBank/DDBJ whole genome shotgun (WGS) entry which is preliminary data.</text>
</comment>
<keyword evidence="3" id="KW-1185">Reference proteome</keyword>
<keyword evidence="1" id="KW-0472">Membrane</keyword>
<name>A0ABM8U4V8_9BURK</name>
<evidence type="ECO:0008006" key="4">
    <source>
        <dbReference type="Google" id="ProtNLM"/>
    </source>
</evidence>
<evidence type="ECO:0000313" key="2">
    <source>
        <dbReference type="EMBL" id="CAG4902322.1"/>
    </source>
</evidence>
<protein>
    <recommendedName>
        <fullName evidence="4">ABC transporter permease</fullName>
    </recommendedName>
</protein>
<organism evidence="2 3">
    <name type="scientific">Paraburkholderia gardini</name>
    <dbReference type="NCBI Taxonomy" id="2823469"/>
    <lineage>
        <taxon>Bacteria</taxon>
        <taxon>Pseudomonadati</taxon>
        <taxon>Pseudomonadota</taxon>
        <taxon>Betaproteobacteria</taxon>
        <taxon>Burkholderiales</taxon>
        <taxon>Burkholderiaceae</taxon>
        <taxon>Paraburkholderia</taxon>
    </lineage>
</organism>
<feature type="transmembrane region" description="Helical" evidence="1">
    <location>
        <begin position="21"/>
        <end position="41"/>
    </location>
</feature>
<sequence length="50" mass="5347">MSAYRARPSARLDSRDLYAALGVLVLVVLATFPVVGPFIFFTQTAFALGG</sequence>
<accession>A0ABM8U4V8</accession>
<evidence type="ECO:0000313" key="3">
    <source>
        <dbReference type="Proteomes" id="UP000789752"/>
    </source>
</evidence>
<dbReference type="RefSeq" id="WP_228979139.1">
    <property type="nucleotide sequence ID" value="NZ_CAJQYY010000015.1"/>
</dbReference>
<reference evidence="2 3" key="1">
    <citation type="submission" date="2021-04" db="EMBL/GenBank/DDBJ databases">
        <authorList>
            <person name="Vanwijnsberghe S."/>
        </authorList>
    </citation>
    <scope>NUCLEOTIDE SEQUENCE [LARGE SCALE GENOMIC DNA]</scope>
    <source>
        <strain evidence="2 3">LMG 32171</strain>
    </source>
</reference>
<dbReference type="Proteomes" id="UP000789752">
    <property type="component" value="Unassembled WGS sequence"/>
</dbReference>
<evidence type="ECO:0000256" key="1">
    <source>
        <dbReference type="SAM" id="Phobius"/>
    </source>
</evidence>
<proteinExistence type="predicted"/>
<dbReference type="EMBL" id="CAJQYY010000015">
    <property type="protein sequence ID" value="CAG4902322.1"/>
    <property type="molecule type" value="Genomic_DNA"/>
</dbReference>
<keyword evidence="1" id="KW-1133">Transmembrane helix</keyword>